<keyword evidence="6 9" id="KW-0865">Zymogen</keyword>
<keyword evidence="11" id="KW-1185">Reference proteome</keyword>
<dbReference type="PRINTS" id="PR01210">
    <property type="entry name" value="GGTRANSPTASE"/>
</dbReference>
<comment type="catalytic activity">
    <reaction evidence="1 9">
        <text>an S-substituted glutathione + H2O = an S-substituted L-cysteinylglycine + L-glutamate</text>
        <dbReference type="Rhea" id="RHEA:59468"/>
        <dbReference type="ChEBI" id="CHEBI:15377"/>
        <dbReference type="ChEBI" id="CHEBI:29985"/>
        <dbReference type="ChEBI" id="CHEBI:90779"/>
        <dbReference type="ChEBI" id="CHEBI:143103"/>
        <dbReference type="EC" id="3.4.19.13"/>
    </reaction>
</comment>
<keyword evidence="7 9" id="KW-0012">Acyltransferase</keyword>
<comment type="subunit">
    <text evidence="9">This enzyme consists of two polypeptide chains, which are synthesized in precursor form from a single polypeptide.</text>
</comment>
<dbReference type="EMBL" id="BSYI01000023">
    <property type="protein sequence ID" value="GMG83720.1"/>
    <property type="molecule type" value="Genomic_DNA"/>
</dbReference>
<comment type="similarity">
    <text evidence="3 9">Belongs to the gamma-glutamyltransferase family.</text>
</comment>
<evidence type="ECO:0000256" key="6">
    <source>
        <dbReference type="ARBA" id="ARBA00023145"/>
    </source>
</evidence>
<evidence type="ECO:0000256" key="4">
    <source>
        <dbReference type="ARBA" id="ARBA00022679"/>
    </source>
</evidence>
<comment type="PTM">
    <text evidence="9">Cleaved by autocatalysis into a large and a small subunit.</text>
</comment>
<evidence type="ECO:0000313" key="10">
    <source>
        <dbReference type="EMBL" id="GMG83720.1"/>
    </source>
</evidence>
<evidence type="ECO:0000256" key="2">
    <source>
        <dbReference type="ARBA" id="ARBA00001089"/>
    </source>
</evidence>
<evidence type="ECO:0000256" key="5">
    <source>
        <dbReference type="ARBA" id="ARBA00022801"/>
    </source>
</evidence>
<accession>A0ABQ6LN56</accession>
<comment type="catalytic activity">
    <reaction evidence="8 9">
        <text>an N-terminal (5-L-glutamyl)-[peptide] + an alpha-amino acid = 5-L-glutamyl amino acid + an N-terminal L-alpha-aminoacyl-[peptide]</text>
        <dbReference type="Rhea" id="RHEA:23904"/>
        <dbReference type="Rhea" id="RHEA-COMP:9780"/>
        <dbReference type="Rhea" id="RHEA-COMP:9795"/>
        <dbReference type="ChEBI" id="CHEBI:77644"/>
        <dbReference type="ChEBI" id="CHEBI:78597"/>
        <dbReference type="ChEBI" id="CHEBI:78599"/>
        <dbReference type="ChEBI" id="CHEBI:78608"/>
        <dbReference type="EC" id="2.3.2.2"/>
    </reaction>
</comment>
<keyword evidence="9" id="KW-0317">Glutathione biosynthesis</keyword>
<reference evidence="10 11" key="1">
    <citation type="submission" date="2023-04" db="EMBL/GenBank/DDBJ databases">
        <title>Marinoamorphus aggregata gen. nov., sp. Nov., isolate from tissue of brittle star Ophioplocus japonicus.</title>
        <authorList>
            <person name="Kawano K."/>
            <person name="Sawayama S."/>
            <person name="Nakagawa S."/>
        </authorList>
    </citation>
    <scope>NUCLEOTIDE SEQUENCE [LARGE SCALE GENOMIC DNA]</scope>
    <source>
        <strain evidence="10 11">NKW23</strain>
    </source>
</reference>
<dbReference type="PANTHER" id="PTHR43199:SF1">
    <property type="entry name" value="GLUTATHIONE HYDROLASE PROENZYME"/>
    <property type="match status" value="1"/>
</dbReference>
<dbReference type="SUPFAM" id="SSF56235">
    <property type="entry name" value="N-terminal nucleophile aminohydrolases (Ntn hydrolases)"/>
    <property type="match status" value="1"/>
</dbReference>
<evidence type="ECO:0000256" key="3">
    <source>
        <dbReference type="ARBA" id="ARBA00009381"/>
    </source>
</evidence>
<dbReference type="EC" id="3.4.19.13" evidence="9"/>
<dbReference type="InterPro" id="IPR051792">
    <property type="entry name" value="GGT_bact"/>
</dbReference>
<comment type="catalytic activity">
    <reaction evidence="2 9">
        <text>glutathione + H2O = L-cysteinylglycine + L-glutamate</text>
        <dbReference type="Rhea" id="RHEA:28807"/>
        <dbReference type="ChEBI" id="CHEBI:15377"/>
        <dbReference type="ChEBI" id="CHEBI:29985"/>
        <dbReference type="ChEBI" id="CHEBI:57925"/>
        <dbReference type="ChEBI" id="CHEBI:61694"/>
        <dbReference type="EC" id="3.4.19.13"/>
    </reaction>
</comment>
<dbReference type="Proteomes" id="UP001239909">
    <property type="component" value="Unassembled WGS sequence"/>
</dbReference>
<comment type="pathway">
    <text evidence="9">Sulfur metabolism; glutathione metabolism.</text>
</comment>
<gene>
    <name evidence="10" type="primary">ggt_2</name>
    <name evidence="10" type="ORF">LNKW23_29330</name>
</gene>
<evidence type="ECO:0000313" key="11">
    <source>
        <dbReference type="Proteomes" id="UP001239909"/>
    </source>
</evidence>
<dbReference type="InterPro" id="IPR043138">
    <property type="entry name" value="GGT_lsub"/>
</dbReference>
<dbReference type="Gene3D" id="3.60.20.40">
    <property type="match status" value="1"/>
</dbReference>
<protein>
    <recommendedName>
        <fullName evidence="9">Glutathione hydrolase proenzyme</fullName>
        <ecNumber evidence="9">2.3.2.2</ecNumber>
        <ecNumber evidence="9">3.4.19.13</ecNumber>
    </recommendedName>
    <component>
        <recommendedName>
            <fullName evidence="9">Glutathione hydrolase large chain</fullName>
        </recommendedName>
    </component>
    <component>
        <recommendedName>
            <fullName evidence="9">Glutathione hydrolase small chain</fullName>
        </recommendedName>
    </component>
</protein>
<dbReference type="Pfam" id="PF01019">
    <property type="entry name" value="G_glu_transpept"/>
    <property type="match status" value="1"/>
</dbReference>
<organism evidence="10 11">
    <name type="scientific">Paralimibaculum aggregatum</name>
    <dbReference type="NCBI Taxonomy" id="3036245"/>
    <lineage>
        <taxon>Bacteria</taxon>
        <taxon>Pseudomonadati</taxon>
        <taxon>Pseudomonadota</taxon>
        <taxon>Alphaproteobacteria</taxon>
        <taxon>Rhodobacterales</taxon>
        <taxon>Paracoccaceae</taxon>
        <taxon>Paralimibaculum</taxon>
    </lineage>
</organism>
<dbReference type="InterPro" id="IPR000101">
    <property type="entry name" value="GGT_peptidase"/>
</dbReference>
<name>A0ABQ6LN56_9RHOB</name>
<dbReference type="RefSeq" id="WP_285672508.1">
    <property type="nucleotide sequence ID" value="NZ_BSYI01000023.1"/>
</dbReference>
<dbReference type="EC" id="2.3.2.2" evidence="9"/>
<dbReference type="PANTHER" id="PTHR43199">
    <property type="entry name" value="GLUTATHIONE HYDROLASE"/>
    <property type="match status" value="1"/>
</dbReference>
<evidence type="ECO:0000256" key="1">
    <source>
        <dbReference type="ARBA" id="ARBA00001049"/>
    </source>
</evidence>
<dbReference type="InterPro" id="IPR043137">
    <property type="entry name" value="GGT_ssub_C"/>
</dbReference>
<comment type="caution">
    <text evidence="10">The sequence shown here is derived from an EMBL/GenBank/DDBJ whole genome shotgun (WGS) entry which is preliminary data.</text>
</comment>
<evidence type="ECO:0000256" key="7">
    <source>
        <dbReference type="ARBA" id="ARBA00023315"/>
    </source>
</evidence>
<dbReference type="InterPro" id="IPR029055">
    <property type="entry name" value="Ntn_hydrolases_N"/>
</dbReference>
<keyword evidence="4 9" id="KW-0808">Transferase</keyword>
<sequence>MTPARAMIAAPQPEAAEAGADILRDGGNAVDAAVACALVQTVVDPIMCGLAGFGSMQIRMEGGPHLMLDFHGRAPQAVRPEMWQHLIRGESEDGFGFLLEGSVNEIGYQSITTPMTLKALSEALARFGTRPLEALLAPAIAYAREGFAVRPHVRAFWDEVPSGGRVAHREFVTRYPATAKIYAPGGEVPRIGERLRNPDMARTLERIAEHGPEDFYTGAIAAEIAADMERNGGLLSAADLAEVAPTETEPLWSSYRGHRLSTNRPPGGGLMLVLMLNILENFDLSAMGHNSAEYIATVSEAMKIATVEKDTRIGDPRFFDVPVEELASKAFAAEMAARIRRGEKTHVPRLNLGGEESKDTTHISVVDSAGNAVALTHSIGMPSGVVTDGLGFMYNGCMGVFDPRPGRAGSLAPGKSRFTAMCPTMLVDKAGPSFVIGAPGGTFITMGVLQGILNAVDFDMSALEAVSAPRFCTTSDTIDLTNRVLRRTERELQAMGYPTRRSAMSYGFAGVHALRRTAAGWDGGADPGRDGVAIPG</sequence>
<dbReference type="Gene3D" id="1.10.246.130">
    <property type="match status" value="1"/>
</dbReference>
<dbReference type="NCBIfam" id="TIGR00066">
    <property type="entry name" value="g_glut_trans"/>
    <property type="match status" value="1"/>
</dbReference>
<keyword evidence="5 9" id="KW-0378">Hydrolase</keyword>
<evidence type="ECO:0000256" key="8">
    <source>
        <dbReference type="ARBA" id="ARBA00047417"/>
    </source>
</evidence>
<proteinExistence type="inferred from homology"/>
<evidence type="ECO:0000256" key="9">
    <source>
        <dbReference type="RuleBase" id="RU368036"/>
    </source>
</evidence>